<dbReference type="InterPro" id="IPR016477">
    <property type="entry name" value="Fructo-/Ketosamine-3-kinase"/>
</dbReference>
<dbReference type="PANTHER" id="PTHR12149">
    <property type="entry name" value="FRUCTOSAMINE 3 KINASE-RELATED PROTEIN"/>
    <property type="match status" value="1"/>
</dbReference>
<comment type="catalytic activity">
    <reaction evidence="2">
        <text>N(6)-D-ribulosyl-L-lysyl-[protein] + ATP = N(6)-(3-O-phospho-D-ribulosyl)-L-lysyl-[protein] + ADP + H(+)</text>
        <dbReference type="Rhea" id="RHEA:48432"/>
        <dbReference type="Rhea" id="RHEA-COMP:12103"/>
        <dbReference type="Rhea" id="RHEA-COMP:12104"/>
        <dbReference type="ChEBI" id="CHEBI:15378"/>
        <dbReference type="ChEBI" id="CHEBI:30616"/>
        <dbReference type="ChEBI" id="CHEBI:90418"/>
        <dbReference type="ChEBI" id="CHEBI:90420"/>
        <dbReference type="ChEBI" id="CHEBI:456216"/>
        <dbReference type="EC" id="2.7.1.172"/>
    </reaction>
    <physiologicalReaction direction="left-to-right" evidence="2">
        <dbReference type="Rhea" id="RHEA:48433"/>
    </physiologicalReaction>
</comment>
<protein>
    <recommendedName>
        <fullName evidence="1">protein-ribulosamine 3-kinase</fullName>
        <ecNumber evidence="1">2.7.1.172</ecNumber>
    </recommendedName>
</protein>
<sequence length="371" mass="41487">MAVQLQNQLKNQLALLSNSRGGSLPLDDAVQAALPAGTAVRSVSPYGESAWSFTAKIDAVDKDGQPFPVFLKYVAGELGHRQLDGEFAGMSELHKLAPDLVPRPIAWGKVESLALETYFLLIEFKNFASGLPDPVRLGARLAEMHKKSESPTRMFGFHVQTFDGARLQSVAWDPSWTSFFSKLLAEAYRQDAESNGVWPELEIVYNRVQTHLIPRLIGALEADGRSVKPCLIHGDLWEGNIGTDGETGDPWIFDCAAYYAHNEMELGIWRADRHQLKAPTYRAEYLKNFEASEPEEEWDDRNRLYSAKTNFMHSACYAKSPARQLAFEDMLFLVQKYVPWDEGSTEWQLLSQEAVTTVADAGLLAQPTSVE</sequence>
<dbReference type="Pfam" id="PF03881">
    <property type="entry name" value="Fructosamin_kin"/>
    <property type="match status" value="1"/>
</dbReference>
<dbReference type="Proteomes" id="UP001586593">
    <property type="component" value="Unassembled WGS sequence"/>
</dbReference>
<keyword evidence="4" id="KW-1185">Reference proteome</keyword>
<name>A0ABR3XQB6_9PEZI</name>
<dbReference type="SUPFAM" id="SSF56112">
    <property type="entry name" value="Protein kinase-like (PK-like)"/>
    <property type="match status" value="1"/>
</dbReference>
<dbReference type="EMBL" id="JAZHXJ010000055">
    <property type="protein sequence ID" value="KAL1878118.1"/>
    <property type="molecule type" value="Genomic_DNA"/>
</dbReference>
<proteinExistence type="predicted"/>
<evidence type="ECO:0000256" key="2">
    <source>
        <dbReference type="ARBA" id="ARBA00048655"/>
    </source>
</evidence>
<dbReference type="EC" id="2.7.1.172" evidence="1"/>
<reference evidence="3 4" key="1">
    <citation type="journal article" date="2024" name="Commun. Biol.">
        <title>Comparative genomic analysis of thermophilic fungi reveals convergent evolutionary adaptations and gene losses.</title>
        <authorList>
            <person name="Steindorff A.S."/>
            <person name="Aguilar-Pontes M.V."/>
            <person name="Robinson A.J."/>
            <person name="Andreopoulos B."/>
            <person name="LaButti K."/>
            <person name="Kuo A."/>
            <person name="Mondo S."/>
            <person name="Riley R."/>
            <person name="Otillar R."/>
            <person name="Haridas S."/>
            <person name="Lipzen A."/>
            <person name="Grimwood J."/>
            <person name="Schmutz J."/>
            <person name="Clum A."/>
            <person name="Reid I.D."/>
            <person name="Moisan M.C."/>
            <person name="Butler G."/>
            <person name="Nguyen T.T.M."/>
            <person name="Dewar K."/>
            <person name="Conant G."/>
            <person name="Drula E."/>
            <person name="Henrissat B."/>
            <person name="Hansel C."/>
            <person name="Singer S."/>
            <person name="Hutchinson M.I."/>
            <person name="de Vries R.P."/>
            <person name="Natvig D.O."/>
            <person name="Powell A.J."/>
            <person name="Tsang A."/>
            <person name="Grigoriev I.V."/>
        </authorList>
    </citation>
    <scope>NUCLEOTIDE SEQUENCE [LARGE SCALE GENOMIC DNA]</scope>
    <source>
        <strain evidence="3 4">ATCC 24622</strain>
    </source>
</reference>
<evidence type="ECO:0000313" key="3">
    <source>
        <dbReference type="EMBL" id="KAL1878118.1"/>
    </source>
</evidence>
<dbReference type="PANTHER" id="PTHR12149:SF8">
    <property type="entry name" value="PROTEIN-RIBULOSAMINE 3-KINASE"/>
    <property type="match status" value="1"/>
</dbReference>
<evidence type="ECO:0000256" key="1">
    <source>
        <dbReference type="ARBA" id="ARBA00011961"/>
    </source>
</evidence>
<dbReference type="Gene3D" id="3.90.1200.10">
    <property type="match status" value="1"/>
</dbReference>
<accession>A0ABR3XQB6</accession>
<organism evidence="3 4">
    <name type="scientific">Phialemonium thermophilum</name>
    <dbReference type="NCBI Taxonomy" id="223376"/>
    <lineage>
        <taxon>Eukaryota</taxon>
        <taxon>Fungi</taxon>
        <taxon>Dikarya</taxon>
        <taxon>Ascomycota</taxon>
        <taxon>Pezizomycotina</taxon>
        <taxon>Sordariomycetes</taxon>
        <taxon>Sordariomycetidae</taxon>
        <taxon>Cephalothecales</taxon>
        <taxon>Cephalothecaceae</taxon>
        <taxon>Phialemonium</taxon>
    </lineage>
</organism>
<dbReference type="InterPro" id="IPR011009">
    <property type="entry name" value="Kinase-like_dom_sf"/>
</dbReference>
<evidence type="ECO:0000313" key="4">
    <source>
        <dbReference type="Proteomes" id="UP001586593"/>
    </source>
</evidence>
<gene>
    <name evidence="3" type="ORF">VTK73DRAFT_7998</name>
</gene>
<comment type="caution">
    <text evidence="3">The sequence shown here is derived from an EMBL/GenBank/DDBJ whole genome shotgun (WGS) entry which is preliminary data.</text>
</comment>